<dbReference type="AlphaFoldDB" id="E6K133"/>
<dbReference type="HOGENOM" id="CLU_3219643_0_0_11"/>
<proteinExistence type="predicted"/>
<gene>
    <name evidence="1" type="ORF">HMPREF0620_0519</name>
</gene>
<evidence type="ECO:0000313" key="1">
    <source>
        <dbReference type="EMBL" id="EFT83514.1"/>
    </source>
</evidence>
<reference evidence="1 2" key="1">
    <citation type="submission" date="2010-12" db="EMBL/GenBank/DDBJ databases">
        <authorList>
            <person name="Muzny D."/>
            <person name="Qin X."/>
            <person name="Buhay C."/>
            <person name="Dugan-Rocha S."/>
            <person name="Ding Y."/>
            <person name="Chen G."/>
            <person name="Hawes A."/>
            <person name="Holder M."/>
            <person name="Jhangiani S."/>
            <person name="Johnson A."/>
            <person name="Khan Z."/>
            <person name="Li Z."/>
            <person name="Liu W."/>
            <person name="Liu X."/>
            <person name="Perez L."/>
            <person name="Shen H."/>
            <person name="Wang Q."/>
            <person name="Watt J."/>
            <person name="Xi L."/>
            <person name="Xin Y."/>
            <person name="Zhou J."/>
            <person name="Deng J."/>
            <person name="Jiang H."/>
            <person name="Liu Y."/>
            <person name="Qu J."/>
            <person name="Song X.-Z."/>
            <person name="Zhang L."/>
            <person name="Villasana D."/>
            <person name="Johnson A."/>
            <person name="Liu J."/>
            <person name="Liyanage D."/>
            <person name="Lorensuhewa L."/>
            <person name="Robinson T."/>
            <person name="Song A."/>
            <person name="Song B.-B."/>
            <person name="Dinh H."/>
            <person name="Thornton R."/>
            <person name="Coyle M."/>
            <person name="Francisco L."/>
            <person name="Jackson L."/>
            <person name="Javaid M."/>
            <person name="Korchina V."/>
            <person name="Kovar C."/>
            <person name="Mata R."/>
            <person name="Mathew T."/>
            <person name="Ngo R."/>
            <person name="Nguyen L."/>
            <person name="Nguyen N."/>
            <person name="Okwuonu G."/>
            <person name="Ongeri F."/>
            <person name="Pham C."/>
            <person name="Simmons D."/>
            <person name="Wilczek-Boney K."/>
            <person name="Hale W."/>
            <person name="Jakkamsetti A."/>
            <person name="Pham P."/>
            <person name="Ruth R."/>
            <person name="San Lucas F."/>
            <person name="Warren J."/>
            <person name="Zhang J."/>
            <person name="Zhao Z."/>
            <person name="Zhou C."/>
            <person name="Zhu D."/>
            <person name="Lee S."/>
            <person name="Bess C."/>
            <person name="Blankenburg K."/>
            <person name="Forbes L."/>
            <person name="Fu Q."/>
            <person name="Gubbala S."/>
            <person name="Hirani K."/>
            <person name="Jayaseelan J.C."/>
            <person name="Lara F."/>
            <person name="Munidasa M."/>
            <person name="Palculict T."/>
            <person name="Patil S."/>
            <person name="Pu L.-L."/>
            <person name="Saada N."/>
            <person name="Tang L."/>
            <person name="Weissenberger G."/>
            <person name="Zhu Y."/>
            <person name="Hemphill L."/>
            <person name="Shang Y."/>
            <person name="Youmans B."/>
            <person name="Ayvaz T."/>
            <person name="Ross M."/>
            <person name="Santibanez J."/>
            <person name="Aqrawi P."/>
            <person name="Gross S."/>
            <person name="Joshi V."/>
            <person name="Fowler G."/>
            <person name="Nazareth L."/>
            <person name="Reid J."/>
            <person name="Worley K."/>
            <person name="Petrosino J."/>
            <person name="Highlander S."/>
            <person name="Gibbs R."/>
        </authorList>
    </citation>
    <scope>NUCLEOTIDE SEQUENCE [LARGE SCALE GENOMIC DNA]</scope>
    <source>
        <strain evidence="1 2">DSM 10105</strain>
    </source>
</reference>
<organism evidence="1 2">
    <name type="scientific">Parascardovia denticolens DSM 10105 = JCM 12538</name>
    <dbReference type="NCBI Taxonomy" id="864564"/>
    <lineage>
        <taxon>Bacteria</taxon>
        <taxon>Bacillati</taxon>
        <taxon>Actinomycetota</taxon>
        <taxon>Actinomycetes</taxon>
        <taxon>Bifidobacteriales</taxon>
        <taxon>Bifidobacteriaceae</taxon>
        <taxon>Parascardovia</taxon>
    </lineage>
</organism>
<protein>
    <submittedName>
        <fullName evidence="1">Uncharacterized protein</fullName>
    </submittedName>
</protein>
<dbReference type="EMBL" id="AEON01000001">
    <property type="protein sequence ID" value="EFT83514.1"/>
    <property type="molecule type" value="Genomic_DNA"/>
</dbReference>
<name>E6K133_PARDN</name>
<sequence>MRSWRNWFSSYLNLLSDLTSRHEGVQSLKVSGSRLPLGHGDPVP</sequence>
<accession>E6K133</accession>
<keyword evidence="2" id="KW-1185">Reference proteome</keyword>
<evidence type="ECO:0000313" key="2">
    <source>
        <dbReference type="Proteomes" id="UP000004946"/>
    </source>
</evidence>
<comment type="caution">
    <text evidence="1">The sequence shown here is derived from an EMBL/GenBank/DDBJ whole genome shotgun (WGS) entry which is preliminary data.</text>
</comment>
<dbReference type="Proteomes" id="UP000004946">
    <property type="component" value="Chromosome"/>
</dbReference>